<dbReference type="PANTHER" id="PTHR48104">
    <property type="entry name" value="METACASPASE-4"/>
    <property type="match status" value="1"/>
</dbReference>
<organism evidence="3">
    <name type="scientific">Chlamydomonas euryale</name>
    <dbReference type="NCBI Taxonomy" id="1486919"/>
    <lineage>
        <taxon>Eukaryota</taxon>
        <taxon>Viridiplantae</taxon>
        <taxon>Chlorophyta</taxon>
        <taxon>core chlorophytes</taxon>
        <taxon>Chlorophyceae</taxon>
        <taxon>CS clade</taxon>
        <taxon>Chlamydomonadales</taxon>
        <taxon>Chlamydomonadaceae</taxon>
        <taxon>Chlamydomonas</taxon>
    </lineage>
</organism>
<name>A0A7R9VS35_9CHLO</name>
<proteinExistence type="inferred from homology"/>
<comment type="similarity">
    <text evidence="1">Belongs to the peptidase C14B family.</text>
</comment>
<gene>
    <name evidence="3" type="ORF">CEUR00632_LOCUS17137</name>
</gene>
<evidence type="ECO:0000256" key="1">
    <source>
        <dbReference type="ARBA" id="ARBA00009005"/>
    </source>
</evidence>
<dbReference type="Pfam" id="PF00656">
    <property type="entry name" value="Peptidase_C14"/>
    <property type="match status" value="1"/>
</dbReference>
<dbReference type="PANTHER" id="PTHR48104:SF30">
    <property type="entry name" value="METACASPASE-1"/>
    <property type="match status" value="1"/>
</dbReference>
<evidence type="ECO:0000259" key="2">
    <source>
        <dbReference type="Pfam" id="PF00656"/>
    </source>
</evidence>
<dbReference type="GO" id="GO:0005737">
    <property type="term" value="C:cytoplasm"/>
    <property type="evidence" value="ECO:0007669"/>
    <property type="project" value="TreeGrafter"/>
</dbReference>
<reference evidence="3" key="1">
    <citation type="submission" date="2021-01" db="EMBL/GenBank/DDBJ databases">
        <authorList>
            <person name="Corre E."/>
            <person name="Pelletier E."/>
            <person name="Niang G."/>
            <person name="Scheremetjew M."/>
            <person name="Finn R."/>
            <person name="Kale V."/>
            <person name="Holt S."/>
            <person name="Cochrane G."/>
            <person name="Meng A."/>
            <person name="Brown T."/>
            <person name="Cohen L."/>
        </authorList>
    </citation>
    <scope>NUCLEOTIDE SEQUENCE</scope>
    <source>
        <strain evidence="3">CCMP219</strain>
    </source>
</reference>
<protein>
    <recommendedName>
        <fullName evidence="2">Peptidase C14 caspase domain-containing protein</fullName>
    </recommendedName>
</protein>
<dbReference type="GO" id="GO:0006508">
    <property type="term" value="P:proteolysis"/>
    <property type="evidence" value="ECO:0007669"/>
    <property type="project" value="InterPro"/>
</dbReference>
<dbReference type="EMBL" id="HBEC01036936">
    <property type="protein sequence ID" value="CAD8303568.1"/>
    <property type="molecule type" value="Transcribed_RNA"/>
</dbReference>
<accession>A0A7R9VS35</accession>
<evidence type="ECO:0000313" key="3">
    <source>
        <dbReference type="EMBL" id="CAD8303568.1"/>
    </source>
</evidence>
<sequence length="287" mass="30646">MVGCSYPGTSAALKGCINDAQCMSYALKKHYRFTDQDIVMLRDDGQQRGPDFASTRASIYKGIQWLMTDLRPGTCLFFHFSGHGSQKRAIYGDEADGMDETICPSDFKSAGQIIDNDLNQRLVMPLPAGVVLHCVIDACHSGTAMDLNYTTEYNPRMRTFTWHGTPMGHKGTRGGTAVQFGACRDSQVAQDTSAMSGGTFTGAATYALIQALEHGGPRQTYSQLLGNMTATLHRATASSNANAAAYSGGGGLLGALLGGSSGPREPQTPVMSCDKPIDLNIPLMFPP</sequence>
<dbReference type="Gene3D" id="3.40.50.12660">
    <property type="match status" value="1"/>
</dbReference>
<dbReference type="InterPro" id="IPR011600">
    <property type="entry name" value="Pept_C14_caspase"/>
</dbReference>
<dbReference type="AlphaFoldDB" id="A0A7R9VS35"/>
<feature type="domain" description="Peptidase C14 caspase" evidence="2">
    <location>
        <begin position="2"/>
        <end position="247"/>
    </location>
</feature>
<dbReference type="GO" id="GO:0004197">
    <property type="term" value="F:cysteine-type endopeptidase activity"/>
    <property type="evidence" value="ECO:0007669"/>
    <property type="project" value="InterPro"/>
</dbReference>
<dbReference type="InterPro" id="IPR050452">
    <property type="entry name" value="Metacaspase"/>
</dbReference>